<evidence type="ECO:0000313" key="2">
    <source>
        <dbReference type="Proteomes" id="UP000016933"/>
    </source>
</evidence>
<dbReference type="SUPFAM" id="SSF81383">
    <property type="entry name" value="F-box domain"/>
    <property type="match status" value="1"/>
</dbReference>
<evidence type="ECO:0000313" key="1">
    <source>
        <dbReference type="EMBL" id="EME41906.1"/>
    </source>
</evidence>
<dbReference type="OMA" id="EYLQNCH"/>
<dbReference type="eggNOG" id="ENOG502R0US">
    <property type="taxonomic scope" value="Eukaryota"/>
</dbReference>
<dbReference type="InterPro" id="IPR036047">
    <property type="entry name" value="F-box-like_dom_sf"/>
</dbReference>
<accession>N1PKR5</accession>
<name>N1PKR5_DOTSN</name>
<keyword evidence="2" id="KW-1185">Reference proteome</keyword>
<dbReference type="EMBL" id="KB446542">
    <property type="protein sequence ID" value="EME41906.1"/>
    <property type="molecule type" value="Genomic_DNA"/>
</dbReference>
<protein>
    <recommendedName>
        <fullName evidence="3">F-box domain-containing protein</fullName>
    </recommendedName>
</protein>
<dbReference type="InterPro" id="IPR032675">
    <property type="entry name" value="LRR_dom_sf"/>
</dbReference>
<dbReference type="SUPFAM" id="SSF52047">
    <property type="entry name" value="RNI-like"/>
    <property type="match status" value="1"/>
</dbReference>
<dbReference type="OrthoDB" id="3637419at2759"/>
<reference evidence="2" key="1">
    <citation type="journal article" date="2012" name="PLoS Genet.">
        <title>The genomes of the fungal plant pathogens Cladosporium fulvum and Dothistroma septosporum reveal adaptation to different hosts and lifestyles but also signatures of common ancestry.</title>
        <authorList>
            <person name="de Wit P.J.G.M."/>
            <person name="van der Burgt A."/>
            <person name="Oekmen B."/>
            <person name="Stergiopoulos I."/>
            <person name="Abd-Elsalam K.A."/>
            <person name="Aerts A.L."/>
            <person name="Bahkali A.H."/>
            <person name="Beenen H.G."/>
            <person name="Chettri P."/>
            <person name="Cox M.P."/>
            <person name="Datema E."/>
            <person name="de Vries R.P."/>
            <person name="Dhillon B."/>
            <person name="Ganley A.R."/>
            <person name="Griffiths S.A."/>
            <person name="Guo Y."/>
            <person name="Hamelin R.C."/>
            <person name="Henrissat B."/>
            <person name="Kabir M.S."/>
            <person name="Jashni M.K."/>
            <person name="Kema G."/>
            <person name="Klaubauf S."/>
            <person name="Lapidus A."/>
            <person name="Levasseur A."/>
            <person name="Lindquist E."/>
            <person name="Mehrabi R."/>
            <person name="Ohm R.A."/>
            <person name="Owen T.J."/>
            <person name="Salamov A."/>
            <person name="Schwelm A."/>
            <person name="Schijlen E."/>
            <person name="Sun H."/>
            <person name="van den Burg H.A."/>
            <person name="van Ham R.C.H.J."/>
            <person name="Zhang S."/>
            <person name="Goodwin S.B."/>
            <person name="Grigoriev I.V."/>
            <person name="Collemare J."/>
            <person name="Bradshaw R.E."/>
        </authorList>
    </citation>
    <scope>NUCLEOTIDE SEQUENCE [LARGE SCALE GENOMIC DNA]</scope>
    <source>
        <strain evidence="2">NZE10 / CBS 128990</strain>
    </source>
</reference>
<dbReference type="Proteomes" id="UP000016933">
    <property type="component" value="Unassembled WGS sequence"/>
</dbReference>
<dbReference type="AlphaFoldDB" id="N1PKR5"/>
<organism evidence="1 2">
    <name type="scientific">Dothistroma septosporum (strain NZE10 / CBS 128990)</name>
    <name type="common">Red band needle blight fungus</name>
    <name type="synonym">Mycosphaerella pini</name>
    <dbReference type="NCBI Taxonomy" id="675120"/>
    <lineage>
        <taxon>Eukaryota</taxon>
        <taxon>Fungi</taxon>
        <taxon>Dikarya</taxon>
        <taxon>Ascomycota</taxon>
        <taxon>Pezizomycotina</taxon>
        <taxon>Dothideomycetes</taxon>
        <taxon>Dothideomycetidae</taxon>
        <taxon>Mycosphaerellales</taxon>
        <taxon>Mycosphaerellaceae</taxon>
        <taxon>Dothistroma</taxon>
    </lineage>
</organism>
<dbReference type="HOGENOM" id="CLU_588161_0_0_1"/>
<sequence>MFSALPVELIEHILAFLHHDDNQTYAAVCRVNRLFHEIGTPRLYRSINVASFDHDERLHRLQLLIRTLSENLPLTKHVEEISQYVWRDSTLERPIDVDIEVETLQELLRRDLAVPFIVIDYLDLIEGHISEDCGLLILIGICPGVETLNLLGELNHLKYWHDFSQVITEVRHFEDVVSEGSLRTANGATPSTGTSFDTISTVNLKCSGGGELHTDIEDLESLLWLPALQRLHTDVFDRRSEPGPYHSPPNLMSRIETLEIENCGANGEDFHDLLPYCPALKILNIEWPSRGDNYRRFDWADLGNCIRENCPNLQTLLLDHPRDSMLDDDAYRNVVGDMNDEYLQNCHLPGLGSMRSLQQLQSYHVSNIALFGTHRDDSFVPADFSDSDDENEVKHCLENVLPESLNELSVLCEHQGLEHVDIAILHEAGAERLELLTIMDCQKDEWISRNHGQLTASTPELLARVEQGSK</sequence>
<dbReference type="Gene3D" id="3.80.10.10">
    <property type="entry name" value="Ribonuclease Inhibitor"/>
    <property type="match status" value="1"/>
</dbReference>
<evidence type="ECO:0008006" key="3">
    <source>
        <dbReference type="Google" id="ProtNLM"/>
    </source>
</evidence>
<gene>
    <name evidence="1" type="ORF">DOTSEDRAFT_55599</name>
</gene>
<proteinExistence type="predicted"/>
<reference evidence="1 2" key="2">
    <citation type="journal article" date="2012" name="PLoS Pathog.">
        <title>Diverse lifestyles and strategies of plant pathogenesis encoded in the genomes of eighteen Dothideomycetes fungi.</title>
        <authorList>
            <person name="Ohm R.A."/>
            <person name="Feau N."/>
            <person name="Henrissat B."/>
            <person name="Schoch C.L."/>
            <person name="Horwitz B.A."/>
            <person name="Barry K.W."/>
            <person name="Condon B.J."/>
            <person name="Copeland A.C."/>
            <person name="Dhillon B."/>
            <person name="Glaser F."/>
            <person name="Hesse C.N."/>
            <person name="Kosti I."/>
            <person name="LaButti K."/>
            <person name="Lindquist E.A."/>
            <person name="Lucas S."/>
            <person name="Salamov A.A."/>
            <person name="Bradshaw R.E."/>
            <person name="Ciuffetti L."/>
            <person name="Hamelin R.C."/>
            <person name="Kema G.H.J."/>
            <person name="Lawrence C."/>
            <person name="Scott J.A."/>
            <person name="Spatafora J.W."/>
            <person name="Turgeon B.G."/>
            <person name="de Wit P.J.G.M."/>
            <person name="Zhong S."/>
            <person name="Goodwin S.B."/>
            <person name="Grigoriev I.V."/>
        </authorList>
    </citation>
    <scope>NUCLEOTIDE SEQUENCE [LARGE SCALE GENOMIC DNA]</scope>
    <source>
        <strain evidence="2">NZE10 / CBS 128990</strain>
    </source>
</reference>